<protein>
    <submittedName>
        <fullName evidence="2">Uncharacterized protein</fullName>
    </submittedName>
</protein>
<dbReference type="EMBL" id="MN739356">
    <property type="protein sequence ID" value="QHT00533.1"/>
    <property type="molecule type" value="Genomic_DNA"/>
</dbReference>
<evidence type="ECO:0000313" key="2">
    <source>
        <dbReference type="EMBL" id="QHT00533.1"/>
    </source>
</evidence>
<organism evidence="2">
    <name type="scientific">viral metagenome</name>
    <dbReference type="NCBI Taxonomy" id="1070528"/>
    <lineage>
        <taxon>unclassified sequences</taxon>
        <taxon>metagenomes</taxon>
        <taxon>organismal metagenomes</taxon>
    </lineage>
</organism>
<keyword evidence="1" id="KW-0472">Membrane</keyword>
<keyword evidence="1" id="KW-1133">Transmembrane helix</keyword>
<accession>A0A6C0C876</accession>
<sequence length="348" mass="39934">MSTAKTKLDIKPKVLEILSSTEASAIIAPICRKNSAQERDIEEKVISICKKNTLSDYEIEEKIKKISNNSSFVESMCKTMFTLNAITLESEKIATRDVKKQIETQLPNIIERNVNETMTKLTKKFQKKMPEIAKESPELIQQIATMVNNYVAEYIRDRFPTLVNPEIANQLQQFITNHPQLHEMRTHHFNELNIHLESTVKDIISRVVSEPQHNTIIHEYLKSATEKVEAQQEKMKRDSSAQLSAQRDEFYKIKSEMSNNSSAQRDEFHKIKSEISNEVQTQMKQVERMYATTIAQQQGELEKCREELKKINGILWTSVAGMVGLGAAVLYIYFNGNAVHLEGDIELI</sequence>
<proteinExistence type="predicted"/>
<keyword evidence="1" id="KW-0812">Transmembrane</keyword>
<name>A0A6C0C876_9ZZZZ</name>
<evidence type="ECO:0000256" key="1">
    <source>
        <dbReference type="SAM" id="Phobius"/>
    </source>
</evidence>
<dbReference type="AlphaFoldDB" id="A0A6C0C876"/>
<reference evidence="2" key="1">
    <citation type="journal article" date="2020" name="Nature">
        <title>Giant virus diversity and host interactions through global metagenomics.</title>
        <authorList>
            <person name="Schulz F."/>
            <person name="Roux S."/>
            <person name="Paez-Espino D."/>
            <person name="Jungbluth S."/>
            <person name="Walsh D.A."/>
            <person name="Denef V.J."/>
            <person name="McMahon K.D."/>
            <person name="Konstantinidis K.T."/>
            <person name="Eloe-Fadrosh E.A."/>
            <person name="Kyrpides N.C."/>
            <person name="Woyke T."/>
        </authorList>
    </citation>
    <scope>NUCLEOTIDE SEQUENCE</scope>
    <source>
        <strain evidence="2">GVMAG-M-3300020192-26</strain>
    </source>
</reference>
<feature type="transmembrane region" description="Helical" evidence="1">
    <location>
        <begin position="313"/>
        <end position="334"/>
    </location>
</feature>